<keyword evidence="3" id="KW-1185">Reference proteome</keyword>
<feature type="region of interest" description="Disordered" evidence="1">
    <location>
        <begin position="41"/>
        <end position="60"/>
    </location>
</feature>
<protein>
    <submittedName>
        <fullName evidence="2">Uncharacterized protein</fullName>
    </submittedName>
</protein>
<dbReference type="HOGENOM" id="CLU_2093972_0_0_5"/>
<evidence type="ECO:0000313" key="2">
    <source>
        <dbReference type="EMBL" id="ACS43372.1"/>
    </source>
</evidence>
<dbReference type="AlphaFoldDB" id="C5B4J0"/>
<accession>C5B4J0</accession>
<geneLocation type="plasmid" evidence="2 3">
    <name>megaplasmid</name>
</geneLocation>
<dbReference type="EMBL" id="CP001511">
    <property type="protein sequence ID" value="ACS43372.1"/>
    <property type="molecule type" value="Genomic_DNA"/>
</dbReference>
<dbReference type="Proteomes" id="UP000009081">
    <property type="component" value="Plasmid megaplasmid"/>
</dbReference>
<organism evidence="2 3">
    <name type="scientific">Methylorubrum extorquens (strain ATCC 14718 / DSM 1338 / JCM 2805 / NCIMB 9133 / AM1)</name>
    <name type="common">Methylobacterium extorquens</name>
    <dbReference type="NCBI Taxonomy" id="272630"/>
    <lineage>
        <taxon>Bacteria</taxon>
        <taxon>Pseudomonadati</taxon>
        <taxon>Pseudomonadota</taxon>
        <taxon>Alphaproteobacteria</taxon>
        <taxon>Hyphomicrobiales</taxon>
        <taxon>Methylobacteriaceae</taxon>
        <taxon>Methylorubrum</taxon>
    </lineage>
</organism>
<sequence>MLASKVASSAADPASLPQTSLTLGSVCGCSVGLSLIAAHPGRESTRTRLPARGGASVGGAPAGWPEASLACARVRGGNHAARTDRLLRQDGGWAQGRWPGFGSRYTAKAGEASGRR</sequence>
<gene>
    <name evidence="2" type="ordered locus">MexAM1_META2p0525</name>
</gene>
<proteinExistence type="predicted"/>
<evidence type="ECO:0000313" key="3">
    <source>
        <dbReference type="Proteomes" id="UP000009081"/>
    </source>
</evidence>
<name>C5B4J0_METEA</name>
<keyword evidence="2" id="KW-0614">Plasmid</keyword>
<reference evidence="2 3" key="1">
    <citation type="journal article" date="2009" name="PLoS ONE">
        <title>Methylobacterium genome sequences: a reference blueprint to investigate microbial metabolism of C1 compounds from natural and industrial sources.</title>
        <authorList>
            <person name="Vuilleumier S."/>
            <person name="Chistoserdova L."/>
            <person name="Lee M.-C."/>
            <person name="Bringel F."/>
            <person name="Lajus A."/>
            <person name="Zhou Y."/>
            <person name="Gourion B."/>
            <person name="Barbe V."/>
            <person name="Chang J."/>
            <person name="Cruveiller S."/>
            <person name="Dossat C."/>
            <person name="Gillett W."/>
            <person name="Gruffaz C."/>
            <person name="Haugen E."/>
            <person name="Hourcade E."/>
            <person name="Levy R."/>
            <person name="Mangenot S."/>
            <person name="Muller E."/>
            <person name="Nadalig T."/>
            <person name="Pagni M."/>
            <person name="Penny C."/>
            <person name="Peyraud R."/>
            <person name="Robinson D.G."/>
            <person name="Roche D."/>
            <person name="Rouy Z."/>
            <person name="Saenampechek C."/>
            <person name="Salvignol G."/>
            <person name="Vallenet D."/>
            <person name="Wu Z."/>
            <person name="Marx C.J."/>
            <person name="Vorholt J.A."/>
            <person name="Olson M.V."/>
            <person name="Kaul R."/>
            <person name="Weissenbach J."/>
            <person name="Medigue C."/>
            <person name="Lidstrom M.E."/>
        </authorList>
    </citation>
    <scope>NUCLEOTIDE SEQUENCE [LARGE SCALE GENOMIC DNA]</scope>
    <source>
        <strain evidence="3">ATCC 14718 / DSM 1338 / JCM 2805 / NCIMB 9133 / AM1</strain>
    </source>
</reference>
<evidence type="ECO:0000256" key="1">
    <source>
        <dbReference type="SAM" id="MobiDB-lite"/>
    </source>
</evidence>
<dbReference type="PROSITE" id="PS51257">
    <property type="entry name" value="PROKAR_LIPOPROTEIN"/>
    <property type="match status" value="1"/>
</dbReference>
<dbReference type="KEGG" id="mea:Mex_2p0525"/>